<comment type="caution">
    <text evidence="3">The sequence shown here is derived from an EMBL/GenBank/DDBJ whole genome shotgun (WGS) entry which is preliminary data.</text>
</comment>
<accession>A0ABR4MYR5</accession>
<keyword evidence="2" id="KW-0732">Signal</keyword>
<evidence type="ECO:0000313" key="4">
    <source>
        <dbReference type="Proteomes" id="UP001527925"/>
    </source>
</evidence>
<gene>
    <name evidence="3" type="ORF">HK105_208110</name>
</gene>
<evidence type="ECO:0000313" key="3">
    <source>
        <dbReference type="EMBL" id="KAL2912407.1"/>
    </source>
</evidence>
<feature type="signal peptide" evidence="2">
    <location>
        <begin position="1"/>
        <end position="18"/>
    </location>
</feature>
<feature type="chain" id="PRO_5046499844" evidence="2">
    <location>
        <begin position="19"/>
        <end position="313"/>
    </location>
</feature>
<keyword evidence="4" id="KW-1185">Reference proteome</keyword>
<evidence type="ECO:0000256" key="2">
    <source>
        <dbReference type="SAM" id="SignalP"/>
    </source>
</evidence>
<proteinExistence type="predicted"/>
<name>A0ABR4MYR5_9FUNG</name>
<dbReference type="EMBL" id="JADGIZ020000067">
    <property type="protein sequence ID" value="KAL2912407.1"/>
    <property type="molecule type" value="Genomic_DNA"/>
</dbReference>
<dbReference type="Proteomes" id="UP001527925">
    <property type="component" value="Unassembled WGS sequence"/>
</dbReference>
<reference evidence="3 4" key="1">
    <citation type="submission" date="2023-09" db="EMBL/GenBank/DDBJ databases">
        <title>Pangenome analysis of Batrachochytrium dendrobatidis and related Chytrids.</title>
        <authorList>
            <person name="Yacoub M.N."/>
            <person name="Stajich J.E."/>
            <person name="James T.Y."/>
        </authorList>
    </citation>
    <scope>NUCLEOTIDE SEQUENCE [LARGE SCALE GENOMIC DNA]</scope>
    <source>
        <strain evidence="3 4">JEL0888</strain>
    </source>
</reference>
<organism evidence="3 4">
    <name type="scientific">Polyrhizophydium stewartii</name>
    <dbReference type="NCBI Taxonomy" id="2732419"/>
    <lineage>
        <taxon>Eukaryota</taxon>
        <taxon>Fungi</taxon>
        <taxon>Fungi incertae sedis</taxon>
        <taxon>Chytridiomycota</taxon>
        <taxon>Chytridiomycota incertae sedis</taxon>
        <taxon>Chytridiomycetes</taxon>
        <taxon>Rhizophydiales</taxon>
        <taxon>Rhizophydiales incertae sedis</taxon>
        <taxon>Polyrhizophydium</taxon>
    </lineage>
</organism>
<evidence type="ECO:0000256" key="1">
    <source>
        <dbReference type="SAM" id="MobiDB-lite"/>
    </source>
</evidence>
<feature type="compositionally biased region" description="Low complexity" evidence="1">
    <location>
        <begin position="150"/>
        <end position="179"/>
    </location>
</feature>
<sequence length="313" mass="32708">MIASLFALLAAAASVVSAAPTPAPVFTFAQVDISRTPGGADAAIAASQRVCAQATTTQLRDAITRAISKGETDIIVPALDRATDPAQRKALTCQLDHSKIQKKVCATFRADKDGNTISAATRAIIAENIKSADTNCAGADARFMVAPDGSTASAPKPAKTAAAPKPAATQASTKPTAQPGLVLSTKDGQFVRPTFAQIDISRTPGGSKEALAAAQKFCANSCSKEQQQTITDVSNKAEIDIFNPAIARATSQAQKDAIQCQKLRNKILKNLCANRSALKRGLTETVNETSKNIANNSKLVDALCPKVDPKFFI</sequence>
<protein>
    <submittedName>
        <fullName evidence="3">Uncharacterized protein</fullName>
    </submittedName>
</protein>
<feature type="region of interest" description="Disordered" evidence="1">
    <location>
        <begin position="148"/>
        <end position="181"/>
    </location>
</feature>